<dbReference type="PANTHER" id="PTHR47186">
    <property type="entry name" value="LEUCINE-RICH REPEAT-CONTAINING PROTEIN 57"/>
    <property type="match status" value="1"/>
</dbReference>
<accession>A0AAP0KX30</accession>
<name>A0AAP0KX30_9MAGN</name>
<keyword evidence="3" id="KW-1185">Reference proteome</keyword>
<dbReference type="Proteomes" id="UP001420932">
    <property type="component" value="Unassembled WGS sequence"/>
</dbReference>
<reference evidence="2 3" key="1">
    <citation type="submission" date="2024-01" db="EMBL/GenBank/DDBJ databases">
        <title>Genome assemblies of Stephania.</title>
        <authorList>
            <person name="Yang L."/>
        </authorList>
    </citation>
    <scope>NUCLEOTIDE SEQUENCE [LARGE SCALE GENOMIC DNA]</scope>
    <source>
        <strain evidence="2">YNDBR</strain>
        <tissue evidence="2">Leaf</tissue>
    </source>
</reference>
<evidence type="ECO:0000313" key="2">
    <source>
        <dbReference type="EMBL" id="KAK9159558.1"/>
    </source>
</evidence>
<proteinExistence type="predicted"/>
<dbReference type="InterPro" id="IPR032675">
    <property type="entry name" value="LRR_dom_sf"/>
</dbReference>
<evidence type="ECO:0000259" key="1">
    <source>
        <dbReference type="Pfam" id="PF25019"/>
    </source>
</evidence>
<dbReference type="InterPro" id="IPR056789">
    <property type="entry name" value="LRR_R13L1-DRL21"/>
</dbReference>
<gene>
    <name evidence="2" type="ORF">Syun_005899</name>
</gene>
<comment type="caution">
    <text evidence="2">The sequence shown here is derived from an EMBL/GenBank/DDBJ whole genome shotgun (WGS) entry which is preliminary data.</text>
</comment>
<dbReference type="Pfam" id="PF25019">
    <property type="entry name" value="LRR_R13L1-DRL21"/>
    <property type="match status" value="1"/>
</dbReference>
<sequence>MHDLVHDLAQSVASPADQTAVLVDCIDKDDVLGSRRLQFVLTSEGTSSTTQVLSDFMSMIYGDRLRVLILTNFLFNAIKNTNISPLMKLKSLRVLILKDLVEELPDSIADLKQLRYLDLSESKIKALPESLNVLYNLQTLKLNSCFELEEIPCDITRKLINIRHLGMRYTSCQTPKEISQWKLLQTLSRFEVSKERGGGISELRFLNHLRDDLEIVNLENVENKEDAESANLIGKQKIRELAFTWSFDKCCPYINDDEVLEGLRPHSSLQSLTISNFLGSKFPTWLKNDPHMLPNLVEIRLEFLINCVHLPTFGSSQS</sequence>
<feature type="domain" description="R13L1/DRL21-like LRR repeat region" evidence="1">
    <location>
        <begin position="200"/>
        <end position="315"/>
    </location>
</feature>
<dbReference type="SUPFAM" id="SSF52058">
    <property type="entry name" value="L domain-like"/>
    <property type="match status" value="1"/>
</dbReference>
<evidence type="ECO:0000313" key="3">
    <source>
        <dbReference type="Proteomes" id="UP001420932"/>
    </source>
</evidence>
<dbReference type="AlphaFoldDB" id="A0AAP0KX30"/>
<dbReference type="PANTHER" id="PTHR47186:SF3">
    <property type="entry name" value="OS09G0267800 PROTEIN"/>
    <property type="match status" value="1"/>
</dbReference>
<organism evidence="2 3">
    <name type="scientific">Stephania yunnanensis</name>
    <dbReference type="NCBI Taxonomy" id="152371"/>
    <lineage>
        <taxon>Eukaryota</taxon>
        <taxon>Viridiplantae</taxon>
        <taxon>Streptophyta</taxon>
        <taxon>Embryophyta</taxon>
        <taxon>Tracheophyta</taxon>
        <taxon>Spermatophyta</taxon>
        <taxon>Magnoliopsida</taxon>
        <taxon>Ranunculales</taxon>
        <taxon>Menispermaceae</taxon>
        <taxon>Menispermoideae</taxon>
        <taxon>Cissampelideae</taxon>
        <taxon>Stephania</taxon>
    </lineage>
</organism>
<protein>
    <recommendedName>
        <fullName evidence="1">R13L1/DRL21-like LRR repeat region domain-containing protein</fullName>
    </recommendedName>
</protein>
<dbReference type="Gene3D" id="3.80.10.10">
    <property type="entry name" value="Ribonuclease Inhibitor"/>
    <property type="match status" value="1"/>
</dbReference>
<dbReference type="EMBL" id="JBBNAF010000003">
    <property type="protein sequence ID" value="KAK9159558.1"/>
    <property type="molecule type" value="Genomic_DNA"/>
</dbReference>